<dbReference type="AlphaFoldDB" id="A0A4Y2QK32"/>
<organism evidence="2 3">
    <name type="scientific">Araneus ventricosus</name>
    <name type="common">Orbweaver spider</name>
    <name type="synonym">Epeira ventricosa</name>
    <dbReference type="NCBI Taxonomy" id="182803"/>
    <lineage>
        <taxon>Eukaryota</taxon>
        <taxon>Metazoa</taxon>
        <taxon>Ecdysozoa</taxon>
        <taxon>Arthropoda</taxon>
        <taxon>Chelicerata</taxon>
        <taxon>Arachnida</taxon>
        <taxon>Araneae</taxon>
        <taxon>Araneomorphae</taxon>
        <taxon>Entelegynae</taxon>
        <taxon>Araneoidea</taxon>
        <taxon>Araneidae</taxon>
        <taxon>Araneus</taxon>
    </lineage>
</organism>
<dbReference type="PROSITE" id="PS51406">
    <property type="entry name" value="FIBRINOGEN_C_2"/>
    <property type="match status" value="1"/>
</dbReference>
<dbReference type="OrthoDB" id="10072423at2759"/>
<dbReference type="InterPro" id="IPR002181">
    <property type="entry name" value="Fibrinogen_a/b/g_C_dom"/>
</dbReference>
<accession>A0A4Y2QK32</accession>
<sequence>MDLVDKNPFATWRSTCFQFLGRIKGEKRYHCSVLNQVQLLQASYGHFLLRAAGRDSPQSGCSKPIVLDENLRDCSEVLASGRNKSGVYTIWPKEHSTTGKPLKIYCDMETDGGGWT</sequence>
<feature type="domain" description="Fibrinogen C-terminal" evidence="1">
    <location>
        <begin position="65"/>
        <end position="116"/>
    </location>
</feature>
<comment type="caution">
    <text evidence="2">The sequence shown here is derived from an EMBL/GenBank/DDBJ whole genome shotgun (WGS) entry which is preliminary data.</text>
</comment>
<dbReference type="Proteomes" id="UP000499080">
    <property type="component" value="Unassembled WGS sequence"/>
</dbReference>
<gene>
    <name evidence="2" type="ORF">AVEN_267168_1</name>
</gene>
<dbReference type="EMBL" id="BGPR01014079">
    <property type="protein sequence ID" value="GBN63626.1"/>
    <property type="molecule type" value="Genomic_DNA"/>
</dbReference>
<evidence type="ECO:0000259" key="1">
    <source>
        <dbReference type="PROSITE" id="PS51406"/>
    </source>
</evidence>
<dbReference type="Gene3D" id="3.90.215.10">
    <property type="entry name" value="Gamma Fibrinogen, chain A, domain 1"/>
    <property type="match status" value="1"/>
</dbReference>
<dbReference type="InterPro" id="IPR014716">
    <property type="entry name" value="Fibrinogen_a/b/g_C_1"/>
</dbReference>
<name>A0A4Y2QK32_ARAVE</name>
<proteinExistence type="predicted"/>
<dbReference type="Pfam" id="PF00147">
    <property type="entry name" value="Fibrinogen_C"/>
    <property type="match status" value="1"/>
</dbReference>
<reference evidence="2 3" key="1">
    <citation type="journal article" date="2019" name="Sci. Rep.">
        <title>Orb-weaving spider Araneus ventricosus genome elucidates the spidroin gene catalogue.</title>
        <authorList>
            <person name="Kono N."/>
            <person name="Nakamura H."/>
            <person name="Ohtoshi R."/>
            <person name="Moran D.A.P."/>
            <person name="Shinohara A."/>
            <person name="Yoshida Y."/>
            <person name="Fujiwara M."/>
            <person name="Mori M."/>
            <person name="Tomita M."/>
            <person name="Arakawa K."/>
        </authorList>
    </citation>
    <scope>NUCLEOTIDE SEQUENCE [LARGE SCALE GENOMIC DNA]</scope>
</reference>
<dbReference type="NCBIfam" id="NF040941">
    <property type="entry name" value="GGGWT_bact"/>
    <property type="match status" value="1"/>
</dbReference>
<keyword evidence="3" id="KW-1185">Reference proteome</keyword>
<protein>
    <recommendedName>
        <fullName evidence="1">Fibrinogen C-terminal domain-containing protein</fullName>
    </recommendedName>
</protein>
<evidence type="ECO:0000313" key="3">
    <source>
        <dbReference type="Proteomes" id="UP000499080"/>
    </source>
</evidence>
<dbReference type="SUPFAM" id="SSF56496">
    <property type="entry name" value="Fibrinogen C-terminal domain-like"/>
    <property type="match status" value="1"/>
</dbReference>
<dbReference type="InterPro" id="IPR036056">
    <property type="entry name" value="Fibrinogen-like_C"/>
</dbReference>
<evidence type="ECO:0000313" key="2">
    <source>
        <dbReference type="EMBL" id="GBN63626.1"/>
    </source>
</evidence>
<feature type="non-terminal residue" evidence="2">
    <location>
        <position position="116"/>
    </location>
</feature>